<dbReference type="PROSITE" id="PS51077">
    <property type="entry name" value="HTH_ICLR"/>
    <property type="match status" value="1"/>
</dbReference>
<dbReference type="SUPFAM" id="SSF46785">
    <property type="entry name" value="Winged helix' DNA-binding domain"/>
    <property type="match status" value="1"/>
</dbReference>
<evidence type="ECO:0000259" key="6">
    <source>
        <dbReference type="PROSITE" id="PS51078"/>
    </source>
</evidence>
<evidence type="ECO:0000256" key="4">
    <source>
        <dbReference type="SAM" id="MobiDB-lite"/>
    </source>
</evidence>
<dbReference type="SMART" id="SM00346">
    <property type="entry name" value="HTH_ICLR"/>
    <property type="match status" value="1"/>
</dbReference>
<feature type="domain" description="HTH iclR-type" evidence="5">
    <location>
        <begin position="22"/>
        <end position="83"/>
    </location>
</feature>
<gene>
    <name evidence="7" type="ORF">EAS64_14760</name>
</gene>
<name>A0A6P2C3I6_9ACTN</name>
<organism evidence="7 8">
    <name type="scientific">Trebonia kvetii</name>
    <dbReference type="NCBI Taxonomy" id="2480626"/>
    <lineage>
        <taxon>Bacteria</taxon>
        <taxon>Bacillati</taxon>
        <taxon>Actinomycetota</taxon>
        <taxon>Actinomycetes</taxon>
        <taxon>Streptosporangiales</taxon>
        <taxon>Treboniaceae</taxon>
        <taxon>Trebonia</taxon>
    </lineage>
</organism>
<evidence type="ECO:0000256" key="2">
    <source>
        <dbReference type="ARBA" id="ARBA00023125"/>
    </source>
</evidence>
<keyword evidence="3" id="KW-0804">Transcription</keyword>
<protein>
    <submittedName>
        <fullName evidence="7">IclR family transcriptional regulator</fullName>
    </submittedName>
</protein>
<dbReference type="InterPro" id="IPR005471">
    <property type="entry name" value="Tscrpt_reg_IclR_N"/>
</dbReference>
<dbReference type="OrthoDB" id="7274111at2"/>
<dbReference type="Pfam" id="PF09339">
    <property type="entry name" value="HTH_IclR"/>
    <property type="match status" value="1"/>
</dbReference>
<dbReference type="PANTHER" id="PTHR30136">
    <property type="entry name" value="HELIX-TURN-HELIX TRANSCRIPTIONAL REGULATOR, ICLR FAMILY"/>
    <property type="match status" value="1"/>
</dbReference>
<dbReference type="InterPro" id="IPR029016">
    <property type="entry name" value="GAF-like_dom_sf"/>
</dbReference>
<dbReference type="Pfam" id="PF01614">
    <property type="entry name" value="IclR_C"/>
    <property type="match status" value="1"/>
</dbReference>
<dbReference type="Gene3D" id="3.30.450.40">
    <property type="match status" value="1"/>
</dbReference>
<dbReference type="GO" id="GO:0045892">
    <property type="term" value="P:negative regulation of DNA-templated transcription"/>
    <property type="evidence" value="ECO:0007669"/>
    <property type="project" value="TreeGrafter"/>
</dbReference>
<dbReference type="InterPro" id="IPR036388">
    <property type="entry name" value="WH-like_DNA-bd_sf"/>
</dbReference>
<keyword evidence="2" id="KW-0238">DNA-binding</keyword>
<dbReference type="Proteomes" id="UP000460272">
    <property type="component" value="Unassembled WGS sequence"/>
</dbReference>
<feature type="region of interest" description="Disordered" evidence="4">
    <location>
        <begin position="1"/>
        <end position="20"/>
    </location>
</feature>
<evidence type="ECO:0000256" key="3">
    <source>
        <dbReference type="ARBA" id="ARBA00023163"/>
    </source>
</evidence>
<dbReference type="AlphaFoldDB" id="A0A6P2C3I6"/>
<proteinExistence type="predicted"/>
<dbReference type="GO" id="GO:0003700">
    <property type="term" value="F:DNA-binding transcription factor activity"/>
    <property type="evidence" value="ECO:0007669"/>
    <property type="project" value="TreeGrafter"/>
</dbReference>
<dbReference type="SUPFAM" id="SSF55781">
    <property type="entry name" value="GAF domain-like"/>
    <property type="match status" value="1"/>
</dbReference>
<evidence type="ECO:0000256" key="1">
    <source>
        <dbReference type="ARBA" id="ARBA00023015"/>
    </source>
</evidence>
<reference evidence="7 8" key="1">
    <citation type="submission" date="2018-11" db="EMBL/GenBank/DDBJ databases">
        <title>Trebonia kvetii gen.nov., sp.nov., a novel acidophilic actinobacterium, and proposal of the new actinobacterial family Treboniaceae fam. nov.</title>
        <authorList>
            <person name="Rapoport D."/>
            <person name="Sagova-Mareckova M."/>
            <person name="Sedlacek I."/>
            <person name="Provaznik J."/>
            <person name="Kralova S."/>
            <person name="Pavlinic D."/>
            <person name="Benes V."/>
            <person name="Kopecky J."/>
        </authorList>
    </citation>
    <scope>NUCLEOTIDE SEQUENCE [LARGE SCALE GENOMIC DNA]</scope>
    <source>
        <strain evidence="7 8">15Tr583</strain>
    </source>
</reference>
<accession>A0A6P2C3I6</accession>
<evidence type="ECO:0000313" key="8">
    <source>
        <dbReference type="Proteomes" id="UP000460272"/>
    </source>
</evidence>
<keyword evidence="1" id="KW-0805">Transcription regulation</keyword>
<dbReference type="InterPro" id="IPR050707">
    <property type="entry name" value="HTH_MetabolicPath_Reg"/>
</dbReference>
<evidence type="ECO:0000259" key="5">
    <source>
        <dbReference type="PROSITE" id="PS51077"/>
    </source>
</evidence>
<dbReference type="PANTHER" id="PTHR30136:SF35">
    <property type="entry name" value="HTH-TYPE TRANSCRIPTIONAL REGULATOR RV1719"/>
    <property type="match status" value="1"/>
</dbReference>
<dbReference type="PROSITE" id="PS51078">
    <property type="entry name" value="ICLR_ED"/>
    <property type="match status" value="1"/>
</dbReference>
<sequence>MAKPRIREAGPDSAATPPQYPIESVDNALRLLLLYAEQPAVRLTEASGYLGVASSTAHRLLAMLQYRGFVRQDPDSKAYTPGPALTVIAASINRRDDARMRARPVLQKLNIDLNETITLARLEGRQVNYIDSIEGTKTVRVISRAGQMMPANCTSTGKAMLSVLSAEELRRLFPDERLKTMTSRSIATRTELEAELERIRRRGYASSTEESEEGVASVAVAVPAHGGAQYAINVSVPLNRMKASAKSQFTTALQTAALELEALLG</sequence>
<dbReference type="Gene3D" id="1.10.10.10">
    <property type="entry name" value="Winged helix-like DNA-binding domain superfamily/Winged helix DNA-binding domain"/>
    <property type="match status" value="1"/>
</dbReference>
<dbReference type="EMBL" id="RPFW01000002">
    <property type="protein sequence ID" value="TVZ05748.1"/>
    <property type="molecule type" value="Genomic_DNA"/>
</dbReference>
<dbReference type="InterPro" id="IPR014757">
    <property type="entry name" value="Tscrpt_reg_IclR_C"/>
</dbReference>
<dbReference type="InterPro" id="IPR036390">
    <property type="entry name" value="WH_DNA-bd_sf"/>
</dbReference>
<comment type="caution">
    <text evidence="7">The sequence shown here is derived from an EMBL/GenBank/DDBJ whole genome shotgun (WGS) entry which is preliminary data.</text>
</comment>
<feature type="domain" description="IclR-ED" evidence="6">
    <location>
        <begin position="84"/>
        <end position="265"/>
    </location>
</feature>
<feature type="compositionally biased region" description="Basic and acidic residues" evidence="4">
    <location>
        <begin position="1"/>
        <end position="10"/>
    </location>
</feature>
<dbReference type="GO" id="GO:0003677">
    <property type="term" value="F:DNA binding"/>
    <property type="evidence" value="ECO:0007669"/>
    <property type="project" value="UniProtKB-KW"/>
</dbReference>
<keyword evidence="8" id="KW-1185">Reference proteome</keyword>
<evidence type="ECO:0000313" key="7">
    <source>
        <dbReference type="EMBL" id="TVZ05748.1"/>
    </source>
</evidence>